<sequence>MFGLPESISTRMRLPVIAAPMLRVSGVDLVTAACTAGAIGAFPTANARTIDDLDDWLTRLDQVTASRSAAPYCPNLIIRQPRLEDDLACLLRHDVEVVITSVGSPAAVLPALHERGIFVLADVATLHHARKAIEAGVDGLVLLTAGAGGQTGWMNPFAFVRAVREIFDGAIVLAGGIADGQALRAAEVLGCDLAYMGTKMIAADESMAPATYKQMLVDSSLDDVMRTRAFTGLDTSMLVPSIVASGLDPANLDEQVSAHTATEMYGGRGKSTSEGPRRWSDVWSAGHSVSGVRRLMGAREIIEQTLLEYEKCAPRTATREAARP</sequence>
<keyword evidence="4" id="KW-0560">Oxidoreductase</keyword>
<dbReference type="SUPFAM" id="SSF51412">
    <property type="entry name" value="Inosine monophosphate dehydrogenase (IMPDH)"/>
    <property type="match status" value="1"/>
</dbReference>
<evidence type="ECO:0000313" key="7">
    <source>
        <dbReference type="Proteomes" id="UP000237752"/>
    </source>
</evidence>
<gene>
    <name evidence="6" type="ORF">CLV47_11736</name>
</gene>
<proteinExistence type="inferred from homology"/>
<dbReference type="CDD" id="cd04730">
    <property type="entry name" value="NPD_like"/>
    <property type="match status" value="1"/>
</dbReference>
<accession>A0A2T0ZVM2</accession>
<keyword evidence="7" id="KW-1185">Reference proteome</keyword>
<name>A0A2T0ZVM2_9ACTN</name>
<dbReference type="RefSeq" id="WP_202862652.1">
    <property type="nucleotide sequence ID" value="NZ_PVUE01000017.1"/>
</dbReference>
<comment type="similarity">
    <text evidence="1">Belongs to the nitronate monooxygenase family. NMO class I subfamily.</text>
</comment>
<dbReference type="EMBL" id="PVUE01000017">
    <property type="protein sequence ID" value="PRZ40401.1"/>
    <property type="molecule type" value="Genomic_DNA"/>
</dbReference>
<keyword evidence="5 6" id="KW-0503">Monooxygenase</keyword>
<dbReference type="Proteomes" id="UP000237752">
    <property type="component" value="Unassembled WGS sequence"/>
</dbReference>
<dbReference type="Gene3D" id="3.20.20.70">
    <property type="entry name" value="Aldolase class I"/>
    <property type="match status" value="1"/>
</dbReference>
<evidence type="ECO:0000256" key="2">
    <source>
        <dbReference type="ARBA" id="ARBA00022630"/>
    </source>
</evidence>
<evidence type="ECO:0000256" key="1">
    <source>
        <dbReference type="ARBA" id="ARBA00009881"/>
    </source>
</evidence>
<evidence type="ECO:0000313" key="6">
    <source>
        <dbReference type="EMBL" id="PRZ40401.1"/>
    </source>
</evidence>
<dbReference type="GO" id="GO:0018580">
    <property type="term" value="F:nitronate monooxygenase activity"/>
    <property type="evidence" value="ECO:0007669"/>
    <property type="project" value="InterPro"/>
</dbReference>
<dbReference type="PANTHER" id="PTHR42747:SF4">
    <property type="entry name" value="BLR1330 PROTEIN"/>
    <property type="match status" value="1"/>
</dbReference>
<evidence type="ECO:0000256" key="3">
    <source>
        <dbReference type="ARBA" id="ARBA00022643"/>
    </source>
</evidence>
<dbReference type="Pfam" id="PF03060">
    <property type="entry name" value="NMO"/>
    <property type="match status" value="1"/>
</dbReference>
<protein>
    <submittedName>
        <fullName evidence="6">Nitronate monooxygenase</fullName>
    </submittedName>
</protein>
<comment type="caution">
    <text evidence="6">The sequence shown here is derived from an EMBL/GenBank/DDBJ whole genome shotgun (WGS) entry which is preliminary data.</text>
</comment>
<dbReference type="PANTHER" id="PTHR42747">
    <property type="entry name" value="NITRONATE MONOOXYGENASE-RELATED"/>
    <property type="match status" value="1"/>
</dbReference>
<dbReference type="InterPro" id="IPR013785">
    <property type="entry name" value="Aldolase_TIM"/>
</dbReference>
<dbReference type="AlphaFoldDB" id="A0A2T0ZVM2"/>
<reference evidence="6 7" key="1">
    <citation type="submission" date="2018-03" db="EMBL/GenBank/DDBJ databases">
        <title>Genomic Encyclopedia of Archaeal and Bacterial Type Strains, Phase II (KMG-II): from individual species to whole genera.</title>
        <authorList>
            <person name="Goeker M."/>
        </authorList>
    </citation>
    <scope>NUCLEOTIDE SEQUENCE [LARGE SCALE GENOMIC DNA]</scope>
    <source>
        <strain evidence="6 7">DSM 100065</strain>
    </source>
</reference>
<evidence type="ECO:0000256" key="4">
    <source>
        <dbReference type="ARBA" id="ARBA00023002"/>
    </source>
</evidence>
<evidence type="ECO:0000256" key="5">
    <source>
        <dbReference type="ARBA" id="ARBA00023033"/>
    </source>
</evidence>
<keyword evidence="2" id="KW-0285">Flavoprotein</keyword>
<dbReference type="InterPro" id="IPR004136">
    <property type="entry name" value="NMO"/>
</dbReference>
<keyword evidence="3" id="KW-0288">FMN</keyword>
<organism evidence="6 7">
    <name type="scientific">Antricoccus suffuscus</name>
    <dbReference type="NCBI Taxonomy" id="1629062"/>
    <lineage>
        <taxon>Bacteria</taxon>
        <taxon>Bacillati</taxon>
        <taxon>Actinomycetota</taxon>
        <taxon>Actinomycetes</taxon>
        <taxon>Geodermatophilales</taxon>
        <taxon>Antricoccaceae</taxon>
        <taxon>Antricoccus</taxon>
    </lineage>
</organism>